<sequence>MDRGWSTVMDRLDFLPFPTTTAAVASLFSDDAGRAATEDGSVRRWLRRQCGQWQTSASSNPDCFGTLLYARIWPTEIEDHHCAANPEIKMISSPISILIARETLGSYTSC</sequence>
<comment type="caution">
    <text evidence="1">The sequence shown here is derived from an EMBL/GenBank/DDBJ whole genome shotgun (WGS) entry which is preliminary data.</text>
</comment>
<evidence type="ECO:0000313" key="2">
    <source>
        <dbReference type="Proteomes" id="UP001234297"/>
    </source>
</evidence>
<protein>
    <submittedName>
        <fullName evidence="1">Uncharacterized protein</fullName>
    </submittedName>
</protein>
<keyword evidence="2" id="KW-1185">Reference proteome</keyword>
<organism evidence="1 2">
    <name type="scientific">Persea americana</name>
    <name type="common">Avocado</name>
    <dbReference type="NCBI Taxonomy" id="3435"/>
    <lineage>
        <taxon>Eukaryota</taxon>
        <taxon>Viridiplantae</taxon>
        <taxon>Streptophyta</taxon>
        <taxon>Embryophyta</taxon>
        <taxon>Tracheophyta</taxon>
        <taxon>Spermatophyta</taxon>
        <taxon>Magnoliopsida</taxon>
        <taxon>Magnoliidae</taxon>
        <taxon>Laurales</taxon>
        <taxon>Lauraceae</taxon>
        <taxon>Persea</taxon>
    </lineage>
</organism>
<gene>
    <name evidence="1" type="ORF">MRB53_021608</name>
</gene>
<accession>A0ACC2L467</accession>
<evidence type="ECO:0000313" key="1">
    <source>
        <dbReference type="EMBL" id="KAJ8628301.1"/>
    </source>
</evidence>
<reference evidence="1 2" key="1">
    <citation type="journal article" date="2022" name="Hortic Res">
        <title>A haplotype resolved chromosomal level avocado genome allows analysis of novel avocado genes.</title>
        <authorList>
            <person name="Nath O."/>
            <person name="Fletcher S.J."/>
            <person name="Hayward A."/>
            <person name="Shaw L.M."/>
            <person name="Masouleh A.K."/>
            <person name="Furtado A."/>
            <person name="Henry R.J."/>
            <person name="Mitter N."/>
        </authorList>
    </citation>
    <scope>NUCLEOTIDE SEQUENCE [LARGE SCALE GENOMIC DNA]</scope>
    <source>
        <strain evidence="2">cv. Hass</strain>
    </source>
</reference>
<dbReference type="EMBL" id="CM056814">
    <property type="protein sequence ID" value="KAJ8628301.1"/>
    <property type="molecule type" value="Genomic_DNA"/>
</dbReference>
<name>A0ACC2L467_PERAE</name>
<dbReference type="Proteomes" id="UP001234297">
    <property type="component" value="Chromosome 6"/>
</dbReference>
<proteinExistence type="predicted"/>